<dbReference type="EMBL" id="KY290955">
    <property type="protein sequence ID" value="APU01406.1"/>
    <property type="molecule type" value="Genomic_DNA"/>
</dbReference>
<dbReference type="Proteomes" id="UP000225215">
    <property type="component" value="Segment"/>
</dbReference>
<name>A0A219YBM3_9CAUD</name>
<evidence type="ECO:0000313" key="2">
    <source>
        <dbReference type="Proteomes" id="UP000225215"/>
    </source>
</evidence>
<evidence type="ECO:0000313" key="1">
    <source>
        <dbReference type="EMBL" id="APU01406.1"/>
    </source>
</evidence>
<organism evidence="1 2">
    <name type="scientific">Aeromonas phage 65.2</name>
    <dbReference type="NCBI Taxonomy" id="1932896"/>
    <lineage>
        <taxon>Viruses</taxon>
        <taxon>Duplodnaviria</taxon>
        <taxon>Heunggongvirae</taxon>
        <taxon>Uroviricota</taxon>
        <taxon>Caudoviricetes</taxon>
        <taxon>Pantevenvirales</taxon>
        <taxon>Straboviridae</taxon>
        <taxon>Emmerichvirinae</taxon>
        <taxon>Ishigurovirus</taxon>
        <taxon>Ishigurovirus osborne</taxon>
    </lineage>
</organism>
<accession>A0A219YBM3</accession>
<reference evidence="1 2" key="1">
    <citation type="journal article" date="2017" name="Sci. Rep.">
        <title>Characterization and diversity of phages infecting Aeromonas salmonicida subsp. salmonicida.</title>
        <authorList>
            <person name="Vincent A.T."/>
            <person name="Paquet V.E."/>
            <person name="Bernatchez A."/>
            <person name="Tremblay D.M."/>
            <person name="Moineau S."/>
            <person name="Charette S.J."/>
        </authorList>
    </citation>
    <scope>NUCLEOTIDE SEQUENCE [LARGE SCALE GENOMIC DNA]</scope>
</reference>
<protein>
    <submittedName>
        <fullName evidence="1">Uncharacterized protein</fullName>
    </submittedName>
</protein>
<sequence>MVDQVMSRVDHKQGRDVNGWPFDQVFTWYQPHETTGVMYPIQQTIYERLQLIYTEPTYLPGINDGEFVKVIGLNDTEWDDPKFDAGEVYEIHLESGEKFICCWNHKTILLNPQRETQAYYAGSYIGYNGVPVKRIKRVKLTPKFKPDFWMNVITENDQPYRGPGNIMHVSAKLI</sequence>
<proteinExistence type="predicted"/>